<name>A0A4S8LJ37_DENBC</name>
<accession>A0A4S8LJ37</accession>
<gene>
    <name evidence="1" type="ORF">K435DRAFT_865722</name>
</gene>
<dbReference type="Proteomes" id="UP000297245">
    <property type="component" value="Unassembled WGS sequence"/>
</dbReference>
<organism evidence="1 2">
    <name type="scientific">Dendrothele bispora (strain CBS 962.96)</name>
    <dbReference type="NCBI Taxonomy" id="1314807"/>
    <lineage>
        <taxon>Eukaryota</taxon>
        <taxon>Fungi</taxon>
        <taxon>Dikarya</taxon>
        <taxon>Basidiomycota</taxon>
        <taxon>Agaricomycotina</taxon>
        <taxon>Agaricomycetes</taxon>
        <taxon>Agaricomycetidae</taxon>
        <taxon>Agaricales</taxon>
        <taxon>Agaricales incertae sedis</taxon>
        <taxon>Dendrothele</taxon>
    </lineage>
</organism>
<dbReference type="AlphaFoldDB" id="A0A4S8LJ37"/>
<evidence type="ECO:0000313" key="2">
    <source>
        <dbReference type="Proteomes" id="UP000297245"/>
    </source>
</evidence>
<proteinExistence type="predicted"/>
<evidence type="ECO:0000313" key="1">
    <source>
        <dbReference type="EMBL" id="THU89031.1"/>
    </source>
</evidence>
<dbReference type="EMBL" id="ML179385">
    <property type="protein sequence ID" value="THU89031.1"/>
    <property type="molecule type" value="Genomic_DNA"/>
</dbReference>
<reference evidence="1 2" key="1">
    <citation type="journal article" date="2019" name="Nat. Ecol. Evol.">
        <title>Megaphylogeny resolves global patterns of mushroom evolution.</title>
        <authorList>
            <person name="Varga T."/>
            <person name="Krizsan K."/>
            <person name="Foldi C."/>
            <person name="Dima B."/>
            <person name="Sanchez-Garcia M."/>
            <person name="Sanchez-Ramirez S."/>
            <person name="Szollosi G.J."/>
            <person name="Szarkandi J.G."/>
            <person name="Papp V."/>
            <person name="Albert L."/>
            <person name="Andreopoulos W."/>
            <person name="Angelini C."/>
            <person name="Antonin V."/>
            <person name="Barry K.W."/>
            <person name="Bougher N.L."/>
            <person name="Buchanan P."/>
            <person name="Buyck B."/>
            <person name="Bense V."/>
            <person name="Catcheside P."/>
            <person name="Chovatia M."/>
            <person name="Cooper J."/>
            <person name="Damon W."/>
            <person name="Desjardin D."/>
            <person name="Finy P."/>
            <person name="Geml J."/>
            <person name="Haridas S."/>
            <person name="Hughes K."/>
            <person name="Justo A."/>
            <person name="Karasinski D."/>
            <person name="Kautmanova I."/>
            <person name="Kiss B."/>
            <person name="Kocsube S."/>
            <person name="Kotiranta H."/>
            <person name="LaButti K.M."/>
            <person name="Lechner B.E."/>
            <person name="Liimatainen K."/>
            <person name="Lipzen A."/>
            <person name="Lukacs Z."/>
            <person name="Mihaltcheva S."/>
            <person name="Morgado L.N."/>
            <person name="Niskanen T."/>
            <person name="Noordeloos M.E."/>
            <person name="Ohm R.A."/>
            <person name="Ortiz-Santana B."/>
            <person name="Ovrebo C."/>
            <person name="Racz N."/>
            <person name="Riley R."/>
            <person name="Savchenko A."/>
            <person name="Shiryaev A."/>
            <person name="Soop K."/>
            <person name="Spirin V."/>
            <person name="Szebenyi C."/>
            <person name="Tomsovsky M."/>
            <person name="Tulloss R.E."/>
            <person name="Uehling J."/>
            <person name="Grigoriev I.V."/>
            <person name="Vagvolgyi C."/>
            <person name="Papp T."/>
            <person name="Martin F.M."/>
            <person name="Miettinen O."/>
            <person name="Hibbett D.S."/>
            <person name="Nagy L.G."/>
        </authorList>
    </citation>
    <scope>NUCLEOTIDE SEQUENCE [LARGE SCALE GENOMIC DNA]</scope>
    <source>
        <strain evidence="1 2">CBS 962.96</strain>
    </source>
</reference>
<protein>
    <submittedName>
        <fullName evidence="1">Uncharacterized protein</fullName>
    </submittedName>
</protein>
<keyword evidence="2" id="KW-1185">Reference proteome</keyword>
<sequence>MSLLGEAIMPFSFAAAQAYMICPDSLQCIFDAPVPFLEKLTIVSIPFVSTWIRSCLHSFNQPESSVLIASKGAVVGSVTDHVGTLSTSDVSSDLDVLVEYSGSYVQVPQESGV</sequence>